<feature type="domain" description="SRCR" evidence="17">
    <location>
        <begin position="189"/>
        <end position="313"/>
    </location>
</feature>
<dbReference type="PANTHER" id="PTHR48071:SF24">
    <property type="entry name" value="DELETED IN MALIGNANT BRAIN TUMORS 1 PROTEIN-LIKE"/>
    <property type="match status" value="1"/>
</dbReference>
<feature type="disulfide bond" evidence="14">
    <location>
        <begin position="602"/>
        <end position="612"/>
    </location>
</feature>
<feature type="region of interest" description="Disordered" evidence="15">
    <location>
        <begin position="784"/>
        <end position="937"/>
    </location>
</feature>
<organism evidence="18 19">
    <name type="scientific">Galemys pyrenaicus</name>
    <name type="common">Iberian desman</name>
    <name type="synonym">Pyrenean desman</name>
    <dbReference type="NCBI Taxonomy" id="202257"/>
    <lineage>
        <taxon>Eukaryota</taxon>
        <taxon>Metazoa</taxon>
        <taxon>Chordata</taxon>
        <taxon>Craniata</taxon>
        <taxon>Vertebrata</taxon>
        <taxon>Euteleostomi</taxon>
        <taxon>Mammalia</taxon>
        <taxon>Eutheria</taxon>
        <taxon>Laurasiatheria</taxon>
        <taxon>Eulipotyphla</taxon>
        <taxon>Talpidae</taxon>
        <taxon>Galemys</taxon>
    </lineage>
</organism>
<dbReference type="PROSITE" id="PS50287">
    <property type="entry name" value="SRCR_2"/>
    <property type="match status" value="3"/>
</dbReference>
<evidence type="ECO:0000256" key="8">
    <source>
        <dbReference type="ARBA" id="ARBA00022989"/>
    </source>
</evidence>
<evidence type="ECO:0000313" key="18">
    <source>
        <dbReference type="EMBL" id="KAG8505703.1"/>
    </source>
</evidence>
<evidence type="ECO:0000256" key="2">
    <source>
        <dbReference type="ARBA" id="ARBA00022475"/>
    </source>
</evidence>
<feature type="region of interest" description="Disordered" evidence="15">
    <location>
        <begin position="243"/>
        <end position="270"/>
    </location>
</feature>
<keyword evidence="2" id="KW-1003">Cell membrane</keyword>
<feature type="compositionally biased region" description="Acidic residues" evidence="15">
    <location>
        <begin position="926"/>
        <end position="937"/>
    </location>
</feature>
<dbReference type="SMART" id="SM00202">
    <property type="entry name" value="SR"/>
    <property type="match status" value="3"/>
</dbReference>
<dbReference type="PRINTS" id="PR00258">
    <property type="entry name" value="SPERACTRCPTR"/>
</dbReference>
<evidence type="ECO:0000256" key="11">
    <source>
        <dbReference type="ARBA" id="ARBA00023180"/>
    </source>
</evidence>
<keyword evidence="3" id="KW-0597">Phosphoprotein</keyword>
<dbReference type="GO" id="GO:0007155">
    <property type="term" value="P:cell adhesion"/>
    <property type="evidence" value="ECO:0007669"/>
    <property type="project" value="UniProtKB-KW"/>
</dbReference>
<dbReference type="FunFam" id="3.10.250.10:FF:000010">
    <property type="entry name" value="T-cell differentiation antigen CD6"/>
    <property type="match status" value="1"/>
</dbReference>
<keyword evidence="6" id="KW-0677">Repeat</keyword>
<evidence type="ECO:0000256" key="3">
    <source>
        <dbReference type="ARBA" id="ARBA00022553"/>
    </source>
</evidence>
<evidence type="ECO:0000256" key="15">
    <source>
        <dbReference type="SAM" id="MobiDB-lite"/>
    </source>
</evidence>
<evidence type="ECO:0000256" key="16">
    <source>
        <dbReference type="SAM" id="Phobius"/>
    </source>
</evidence>
<feature type="compositionally biased region" description="Basic residues" evidence="15">
    <location>
        <begin position="109"/>
        <end position="119"/>
    </location>
</feature>
<proteinExistence type="predicted"/>
<feature type="compositionally biased region" description="Pro residues" evidence="15">
    <location>
        <begin position="737"/>
        <end position="746"/>
    </location>
</feature>
<reference evidence="18" key="1">
    <citation type="journal article" date="2021" name="Evol. Appl.">
        <title>The genome of the Pyrenean desman and the effects of bottlenecks and inbreeding on the genomic landscape of an endangered species.</title>
        <authorList>
            <person name="Escoda L."/>
            <person name="Castresana J."/>
        </authorList>
    </citation>
    <scope>NUCLEOTIDE SEQUENCE</scope>
    <source>
        <strain evidence="18">IBE-C5619</strain>
    </source>
</reference>
<feature type="compositionally biased region" description="Low complexity" evidence="15">
    <location>
        <begin position="822"/>
        <end position="831"/>
    </location>
</feature>
<feature type="region of interest" description="Disordered" evidence="15">
    <location>
        <begin position="726"/>
        <end position="762"/>
    </location>
</feature>
<evidence type="ECO:0000256" key="7">
    <source>
        <dbReference type="ARBA" id="ARBA00022889"/>
    </source>
</evidence>
<keyword evidence="10 14" id="KW-1015">Disulfide bond</keyword>
<comment type="subcellular location">
    <subcellularLocation>
        <location evidence="1">Cell membrane</location>
        <topology evidence="1">Single-pass type I membrane protein</topology>
    </subcellularLocation>
</comment>
<feature type="compositionally biased region" description="Low complexity" evidence="15">
    <location>
        <begin position="874"/>
        <end position="887"/>
    </location>
</feature>
<dbReference type="EMBL" id="JAGFMF010012242">
    <property type="protein sequence ID" value="KAG8505703.1"/>
    <property type="molecule type" value="Genomic_DNA"/>
</dbReference>
<feature type="domain" description="SRCR" evidence="17">
    <location>
        <begin position="433"/>
        <end position="532"/>
    </location>
</feature>
<dbReference type="InterPro" id="IPR001190">
    <property type="entry name" value="SRCR"/>
</dbReference>
<keyword evidence="9 16" id="KW-0472">Membrane</keyword>
<evidence type="ECO:0000256" key="5">
    <source>
        <dbReference type="ARBA" id="ARBA00022729"/>
    </source>
</evidence>
<accession>A0A8J6DGT1</accession>
<evidence type="ECO:0000313" key="19">
    <source>
        <dbReference type="Proteomes" id="UP000700334"/>
    </source>
</evidence>
<feature type="transmembrane region" description="Helical" evidence="16">
    <location>
        <begin position="672"/>
        <end position="695"/>
    </location>
</feature>
<evidence type="ECO:0000256" key="4">
    <source>
        <dbReference type="ARBA" id="ARBA00022692"/>
    </source>
</evidence>
<evidence type="ECO:0000256" key="12">
    <source>
        <dbReference type="ARBA" id="ARBA00057255"/>
    </source>
</evidence>
<dbReference type="AlphaFoldDB" id="A0A8J6DGT1"/>
<keyword evidence="4 16" id="KW-0812">Transmembrane</keyword>
<dbReference type="PANTHER" id="PTHR48071">
    <property type="entry name" value="SRCR DOMAIN-CONTAINING PROTEIN"/>
    <property type="match status" value="1"/>
</dbReference>
<dbReference type="FunFam" id="3.10.250.10:FF:000017">
    <property type="entry name" value="CD6 molecule"/>
    <property type="match status" value="1"/>
</dbReference>
<comment type="caution">
    <text evidence="18">The sequence shown here is derived from an EMBL/GenBank/DDBJ whole genome shotgun (WGS) entry which is preliminary data.</text>
</comment>
<protein>
    <recommendedName>
        <fullName evidence="13">T-cell differentiation antigen CD6</fullName>
    </recommendedName>
</protein>
<dbReference type="SUPFAM" id="SSF56487">
    <property type="entry name" value="SRCR-like"/>
    <property type="match status" value="3"/>
</dbReference>
<feature type="compositionally biased region" description="Polar residues" evidence="15">
    <location>
        <begin position="260"/>
        <end position="270"/>
    </location>
</feature>
<comment type="function">
    <text evidence="12">Cell adhesion molecule that mediates cell-cell contacts and regulates T-cell responses via its interaction with ALCAM/CD166. Contributes to signaling cascades triggered by activation of the TCR/CD3 complex. Functions as a costimulatory molecule; promotes T-cell activation and proliferation. Contributes to the formation and maturation of the immunological synapse. Functions as a calcium-dependent pattern receptor that binds and aggregates both Gram-positive and Gram-negative bacteria. Binds both lipopolysaccharide (LPS) from Gram-negative bacteria and lipoteichoic acid from Gram-positive bacteria. LPS binding leads to the activation of signaling cascades and down-stream MAP kinases. Mediates activation of the inflammatory response and the secretion of pro-inflammatory cytokines in response to LPS.</text>
</comment>
<evidence type="ECO:0000256" key="13">
    <source>
        <dbReference type="ARBA" id="ARBA00068813"/>
    </source>
</evidence>
<evidence type="ECO:0000256" key="1">
    <source>
        <dbReference type="ARBA" id="ARBA00004251"/>
    </source>
</evidence>
<dbReference type="Pfam" id="PF00530">
    <property type="entry name" value="SRCR"/>
    <property type="match status" value="3"/>
</dbReference>
<dbReference type="Proteomes" id="UP000700334">
    <property type="component" value="Unassembled WGS sequence"/>
</dbReference>
<name>A0A8J6DGT1_GALPY</name>
<feature type="disulfide bond" evidence="14">
    <location>
        <begin position="502"/>
        <end position="512"/>
    </location>
</feature>
<keyword evidence="19" id="KW-1185">Reference proteome</keyword>
<evidence type="ECO:0000256" key="10">
    <source>
        <dbReference type="ARBA" id="ARBA00023157"/>
    </source>
</evidence>
<keyword evidence="8 16" id="KW-1133">Transmembrane helix</keyword>
<gene>
    <name evidence="18" type="ORF">J0S82_019097</name>
</gene>
<dbReference type="GO" id="GO:0005886">
    <property type="term" value="C:plasma membrane"/>
    <property type="evidence" value="ECO:0007669"/>
    <property type="project" value="UniProtKB-SubCell"/>
</dbReference>
<keyword evidence="11" id="KW-0325">Glycoprotein</keyword>
<feature type="non-terminal residue" evidence="18">
    <location>
        <position position="937"/>
    </location>
</feature>
<keyword evidence="5" id="KW-0732">Signal</keyword>
<evidence type="ECO:0000259" key="17">
    <source>
        <dbReference type="PROSITE" id="PS50287"/>
    </source>
</evidence>
<keyword evidence="7" id="KW-0130">Cell adhesion</keyword>
<evidence type="ECO:0000256" key="9">
    <source>
        <dbReference type="ARBA" id="ARBA00023136"/>
    </source>
</evidence>
<dbReference type="Gene3D" id="3.10.250.10">
    <property type="entry name" value="SRCR-like domain"/>
    <property type="match status" value="3"/>
</dbReference>
<feature type="region of interest" description="Disordered" evidence="15">
    <location>
        <begin position="86"/>
        <end position="165"/>
    </location>
</feature>
<evidence type="ECO:0000256" key="14">
    <source>
        <dbReference type="PROSITE-ProRule" id="PRU00196"/>
    </source>
</evidence>
<evidence type="ECO:0000256" key="6">
    <source>
        <dbReference type="ARBA" id="ARBA00022737"/>
    </source>
</evidence>
<comment type="caution">
    <text evidence="14">Lacks conserved residue(s) required for the propagation of feature annotation.</text>
</comment>
<dbReference type="InterPro" id="IPR036772">
    <property type="entry name" value="SRCR-like_dom_sf"/>
</dbReference>
<sequence>GPNMGEGELEEADCSEPLSSDMTLASAGLGGPTPSGVGRPTGDRGTEDSPGPLPACLPVCFCNRNRPAKLEWVPCRQPDPGPAICWPEALYPSPDSSPARPGQQQPRRQPAHRARRGQNHRVSLKEGWTSLPRPGVGQEGAPQTDRALPTRPGQRGSRPVPGPLPYPGSTAQCVQVSARSGPPGQPLGVRLVNGSSRCSGTVELWRGSSWEPACGAFWNHSAAEAVCGALGCGGAEAAAQPALPTGEMPQRPDARDARNAWNTGNARNASGAPNATQALALVVLCGAGAEWRHCRVVDQECSDRVLPPRVTCAVCQVLTVLLGPVTPGPVSYPGAPWNAALPPPSYPPGFTSLSTVHGRPTECPAWALGPCSCPVPTSAHRSSAPPSGSWPLTGSTAHPQLPRLVRTPCLLSPSWPSPTIRNPPSLTPENQVLRLVGSNGPCAGRVEMLEHGQWGSVCDDTWDLMDAHVVCRQLGCGWAVHALPGLHFAPGQGPIHRDEVNCSGAEAYLWDCPGLPGQGYCGHKEDAGVLCSEHQSWRLTGGADACEGRVEVYFREVWSTVCDSEWYWPEASVLCRALGCGNVTHIPKGEPHSLPGRMFYSCEGGEPTPSSCLWRFNNSNLCSQSQAAWALCSGSRSLLNLSTSEVPTDVQPSTEEPSVTVVIDLASRELRLLIPCIILGILLLGSLLSIVILLLKVKGKYALPIMANHQHLPTTTQAGVNSYQEVPNTIPKEDPKPPIPAQPPQPEASDSDSDYEHYDFNSQPPVALTTFYNSQRYRVTDEEVRQNRFQMPPLEEGESAGEGWRGVRGPSASRRLAHQPRSNSGSSTSSGEDYCNSPRSRVPPWHPPVFPSDKSPLLEPPPNLELAGSQGTFSGPSADDSSSTSSGEWYQNYQPPPQPPPAEHFGCPGAGDRGEGVGPPSPQPESTDEDYDDIGAA</sequence>
<feature type="domain" description="SRCR" evidence="17">
    <location>
        <begin position="537"/>
        <end position="633"/>
    </location>
</feature>
<feature type="compositionally biased region" description="Low complexity" evidence="15">
    <location>
        <begin position="98"/>
        <end position="108"/>
    </location>
</feature>
<dbReference type="OrthoDB" id="536948at2759"/>
<feature type="region of interest" description="Disordered" evidence="15">
    <location>
        <begin position="1"/>
        <end position="53"/>
    </location>
</feature>